<accession>A0AAW1SGT9</accession>
<proteinExistence type="predicted"/>
<keyword evidence="3" id="KW-1185">Reference proteome</keyword>
<feature type="region of interest" description="Disordered" evidence="1">
    <location>
        <begin position="407"/>
        <end position="451"/>
    </location>
</feature>
<feature type="compositionally biased region" description="Basic and acidic residues" evidence="1">
    <location>
        <begin position="321"/>
        <end position="332"/>
    </location>
</feature>
<organism evidence="2 3">
    <name type="scientific">Elliptochloris bilobata</name>
    <dbReference type="NCBI Taxonomy" id="381761"/>
    <lineage>
        <taxon>Eukaryota</taxon>
        <taxon>Viridiplantae</taxon>
        <taxon>Chlorophyta</taxon>
        <taxon>core chlorophytes</taxon>
        <taxon>Trebouxiophyceae</taxon>
        <taxon>Trebouxiophyceae incertae sedis</taxon>
        <taxon>Elliptochloris clade</taxon>
        <taxon>Elliptochloris</taxon>
    </lineage>
</organism>
<comment type="caution">
    <text evidence="2">The sequence shown here is derived from an EMBL/GenBank/DDBJ whole genome shotgun (WGS) entry which is preliminary data.</text>
</comment>
<reference evidence="2 3" key="1">
    <citation type="journal article" date="2024" name="Nat. Commun.">
        <title>Phylogenomics reveals the evolutionary origins of lichenization in chlorophyte algae.</title>
        <authorList>
            <person name="Puginier C."/>
            <person name="Libourel C."/>
            <person name="Otte J."/>
            <person name="Skaloud P."/>
            <person name="Haon M."/>
            <person name="Grisel S."/>
            <person name="Petersen M."/>
            <person name="Berrin J.G."/>
            <person name="Delaux P.M."/>
            <person name="Dal Grande F."/>
            <person name="Keller J."/>
        </authorList>
    </citation>
    <scope>NUCLEOTIDE SEQUENCE [LARGE SCALE GENOMIC DNA]</scope>
    <source>
        <strain evidence="2 3">SAG 245.80</strain>
    </source>
</reference>
<evidence type="ECO:0000256" key="1">
    <source>
        <dbReference type="SAM" id="MobiDB-lite"/>
    </source>
</evidence>
<dbReference type="AlphaFoldDB" id="A0AAW1SGT9"/>
<feature type="region of interest" description="Disordered" evidence="1">
    <location>
        <begin position="315"/>
        <end position="357"/>
    </location>
</feature>
<evidence type="ECO:0000313" key="2">
    <source>
        <dbReference type="EMBL" id="KAK9845461.1"/>
    </source>
</evidence>
<feature type="region of interest" description="Disordered" evidence="1">
    <location>
        <begin position="245"/>
        <end position="277"/>
    </location>
</feature>
<sequence>MATTEDVPEIRAYKLGKRRWSYNQCELRFVQEGGSGRAEVMEAAQGATAGMTEEQAESGVTYQIRLDNGARVRVNMFIVHDEPREVALPPKQPGGTPSKRFQWTAVARSQCKKGCQGPVLRSIQRYGRLGRRSGNVPEEALESRDKIKEAKYIYLSIDEAGTHVGVRCFRLVVGAYDEAGEVLLGACCSPPIRVLANNDVPTGAAYIALTLPLRNDWEGWRGGPFKRHAGLRAISLGRHMDAGLGSPALVTGSPGGRSSRSGAGGAGDHSSQDTSFAAPPISGARGFLYGRPVGEAAATMPRLLLQHALTCSLPGGAAPARADREGPNERGDPQVPGLGLGLDTREPGVPRSGRLASSPEDVLATFPMYGDVQGAQEMQARLDSLATRQLQPLGVLAPLAPLRLRDGGAHPASNPASTLALRDEGVGRTPPPPIEGGLCKRRRTSSTGSPQLSVELMRFSSGLNPALAYPALAAGGYASFHGPHEAEDRGTLAQALSRHMSGQALAAGAPAPAPEPAVDEEADEEQTALEMAAHLCDVDCDEDELAAAAAAAPPATATVSLGAAERAEADATPWHELVGHSAFATTPNSLPPLWQETPPWLGALAADPGACAAAPCPAPGEVTGKAVSVGVISIAAAAGERATATAAGAGGRDAGRVGSHGMGYSHPANLLPEHALGTSHAAAPPGT</sequence>
<evidence type="ECO:0000313" key="3">
    <source>
        <dbReference type="Proteomes" id="UP001445335"/>
    </source>
</evidence>
<dbReference type="EMBL" id="JALJOU010000003">
    <property type="protein sequence ID" value="KAK9845461.1"/>
    <property type="molecule type" value="Genomic_DNA"/>
</dbReference>
<name>A0AAW1SGT9_9CHLO</name>
<dbReference type="Proteomes" id="UP001445335">
    <property type="component" value="Unassembled WGS sequence"/>
</dbReference>
<gene>
    <name evidence="2" type="ORF">WJX81_006977</name>
</gene>
<protein>
    <submittedName>
        <fullName evidence="2">Uncharacterized protein</fullName>
    </submittedName>
</protein>